<organism evidence="2 3">
    <name type="scientific">Podospora australis</name>
    <dbReference type="NCBI Taxonomy" id="1536484"/>
    <lineage>
        <taxon>Eukaryota</taxon>
        <taxon>Fungi</taxon>
        <taxon>Dikarya</taxon>
        <taxon>Ascomycota</taxon>
        <taxon>Pezizomycotina</taxon>
        <taxon>Sordariomycetes</taxon>
        <taxon>Sordariomycetidae</taxon>
        <taxon>Sordariales</taxon>
        <taxon>Podosporaceae</taxon>
        <taxon>Podospora</taxon>
    </lineage>
</organism>
<reference evidence="2" key="1">
    <citation type="journal article" date="2023" name="Mol. Phylogenet. Evol.">
        <title>Genome-scale phylogeny and comparative genomics of the fungal order Sordariales.</title>
        <authorList>
            <person name="Hensen N."/>
            <person name="Bonometti L."/>
            <person name="Westerberg I."/>
            <person name="Brannstrom I.O."/>
            <person name="Guillou S."/>
            <person name="Cros-Aarteil S."/>
            <person name="Calhoun S."/>
            <person name="Haridas S."/>
            <person name="Kuo A."/>
            <person name="Mondo S."/>
            <person name="Pangilinan J."/>
            <person name="Riley R."/>
            <person name="LaButti K."/>
            <person name="Andreopoulos B."/>
            <person name="Lipzen A."/>
            <person name="Chen C."/>
            <person name="Yan M."/>
            <person name="Daum C."/>
            <person name="Ng V."/>
            <person name="Clum A."/>
            <person name="Steindorff A."/>
            <person name="Ohm R.A."/>
            <person name="Martin F."/>
            <person name="Silar P."/>
            <person name="Natvig D.O."/>
            <person name="Lalanne C."/>
            <person name="Gautier V."/>
            <person name="Ament-Velasquez S.L."/>
            <person name="Kruys A."/>
            <person name="Hutchinson M.I."/>
            <person name="Powell A.J."/>
            <person name="Barry K."/>
            <person name="Miller A.N."/>
            <person name="Grigoriev I.V."/>
            <person name="Debuchy R."/>
            <person name="Gladieux P."/>
            <person name="Hiltunen Thoren M."/>
            <person name="Johannesson H."/>
        </authorList>
    </citation>
    <scope>NUCLEOTIDE SEQUENCE</scope>
    <source>
        <strain evidence="2">PSN309</strain>
    </source>
</reference>
<reference evidence="2" key="2">
    <citation type="submission" date="2023-05" db="EMBL/GenBank/DDBJ databases">
        <authorList>
            <consortium name="Lawrence Berkeley National Laboratory"/>
            <person name="Steindorff A."/>
            <person name="Hensen N."/>
            <person name="Bonometti L."/>
            <person name="Westerberg I."/>
            <person name="Brannstrom I.O."/>
            <person name="Guillou S."/>
            <person name="Cros-Aarteil S."/>
            <person name="Calhoun S."/>
            <person name="Haridas S."/>
            <person name="Kuo A."/>
            <person name="Mondo S."/>
            <person name="Pangilinan J."/>
            <person name="Riley R."/>
            <person name="Labutti K."/>
            <person name="Andreopoulos B."/>
            <person name="Lipzen A."/>
            <person name="Chen C."/>
            <person name="Yanf M."/>
            <person name="Daum C."/>
            <person name="Ng V."/>
            <person name="Clum A."/>
            <person name="Ohm R."/>
            <person name="Martin F."/>
            <person name="Silar P."/>
            <person name="Natvig D."/>
            <person name="Lalanne C."/>
            <person name="Gautier V."/>
            <person name="Ament-Velasquez S.L."/>
            <person name="Kruys A."/>
            <person name="Hutchinson M.I."/>
            <person name="Powell A.J."/>
            <person name="Barry K."/>
            <person name="Miller A.N."/>
            <person name="Grigoriev I.V."/>
            <person name="Debuchy R."/>
            <person name="Gladieux P."/>
            <person name="Thoren M.H."/>
            <person name="Johannesson H."/>
        </authorList>
    </citation>
    <scope>NUCLEOTIDE SEQUENCE</scope>
    <source>
        <strain evidence="2">PSN309</strain>
    </source>
</reference>
<dbReference type="InterPro" id="IPR000182">
    <property type="entry name" value="GNAT_dom"/>
</dbReference>
<gene>
    <name evidence="2" type="ORF">QBC35DRAFT_75769</name>
</gene>
<name>A0AAN6WKX7_9PEZI</name>
<dbReference type="SUPFAM" id="SSF55729">
    <property type="entry name" value="Acyl-CoA N-acyltransferases (Nat)"/>
    <property type="match status" value="1"/>
</dbReference>
<dbReference type="PROSITE" id="PS51186">
    <property type="entry name" value="GNAT"/>
    <property type="match status" value="1"/>
</dbReference>
<dbReference type="EMBL" id="MU864509">
    <property type="protein sequence ID" value="KAK4184023.1"/>
    <property type="molecule type" value="Genomic_DNA"/>
</dbReference>
<comment type="caution">
    <text evidence="2">The sequence shown here is derived from an EMBL/GenBank/DDBJ whole genome shotgun (WGS) entry which is preliminary data.</text>
</comment>
<dbReference type="Proteomes" id="UP001302126">
    <property type="component" value="Unassembled WGS sequence"/>
</dbReference>
<proteinExistence type="predicted"/>
<keyword evidence="3" id="KW-1185">Reference proteome</keyword>
<dbReference type="InterPro" id="IPR016181">
    <property type="entry name" value="Acyl_CoA_acyltransferase"/>
</dbReference>
<evidence type="ECO:0000259" key="1">
    <source>
        <dbReference type="PROSITE" id="PS51186"/>
    </source>
</evidence>
<dbReference type="Gene3D" id="3.40.630.30">
    <property type="match status" value="1"/>
</dbReference>
<feature type="domain" description="N-acetyltransferase" evidence="1">
    <location>
        <begin position="2"/>
        <end position="177"/>
    </location>
</feature>
<sequence>MLSWRPMTVDDIPGLMLVADEVHPELPESDHVFAERVKLFPEGCLALVDHGDDNDGHDAGGEPKKLYGYVVSHPIRRRQPPALDSLLGGISEDADQYYIHDFAIFPGFRGRGLAVLCLDKLLVIAERFPSACLVSVYGTSPFWGSFGFASPASIEHALQVKVQGYGDDATYLERQTKKSYGGTNVDP</sequence>
<dbReference type="AlphaFoldDB" id="A0AAN6WKX7"/>
<evidence type="ECO:0000313" key="2">
    <source>
        <dbReference type="EMBL" id="KAK4184023.1"/>
    </source>
</evidence>
<evidence type="ECO:0000313" key="3">
    <source>
        <dbReference type="Proteomes" id="UP001302126"/>
    </source>
</evidence>
<dbReference type="Pfam" id="PF00583">
    <property type="entry name" value="Acetyltransf_1"/>
    <property type="match status" value="1"/>
</dbReference>
<accession>A0AAN6WKX7</accession>
<dbReference type="GO" id="GO:0016747">
    <property type="term" value="F:acyltransferase activity, transferring groups other than amino-acyl groups"/>
    <property type="evidence" value="ECO:0007669"/>
    <property type="project" value="InterPro"/>
</dbReference>
<protein>
    <recommendedName>
        <fullName evidence="1">N-acetyltransferase domain-containing protein</fullName>
    </recommendedName>
</protein>